<name>A0A0C5BHR6_STAAU</name>
<proteinExistence type="predicted"/>
<geneLocation type="plasmid" evidence="1">
    <name>pLRSA417</name>
</geneLocation>
<protein>
    <submittedName>
        <fullName evidence="1">Uncharacterized protein</fullName>
    </submittedName>
</protein>
<evidence type="ECO:0000313" key="1">
    <source>
        <dbReference type="EMBL" id="AJM87297.1"/>
    </source>
</evidence>
<accession>A0A0C5BHR6</accession>
<reference evidence="1" key="1">
    <citation type="journal article" date="2015" name="Antimicrob. Agents Chemother.">
        <title>Dissemination of the Same cfr-Carrying Plasmid among Methicillin-Resistant Staphylococcus aureus and Coagulase-Negative Staphylococcal Isolates in China.</title>
        <authorList>
            <person name="Cai J.C."/>
            <person name="Hu Y.Y."/>
            <person name="Zhou H.W."/>
            <person name="Chen G.X."/>
            <person name="Zhang R."/>
        </authorList>
    </citation>
    <scope>NUCLEOTIDE SEQUENCE</scope>
    <source>
        <strain evidence="1">417</strain>
        <plasmid evidence="1">pLRSA417</plasmid>
    </source>
</reference>
<dbReference type="AlphaFoldDB" id="A0A0C5BHR6"/>
<dbReference type="RefSeq" id="WP_030061437.1">
    <property type="nucleotide sequence ID" value="NZ_CP048644.1"/>
</dbReference>
<organism evidence="1">
    <name type="scientific">Staphylococcus aureus</name>
    <dbReference type="NCBI Taxonomy" id="1280"/>
    <lineage>
        <taxon>Bacteria</taxon>
        <taxon>Bacillati</taxon>
        <taxon>Bacillota</taxon>
        <taxon>Bacilli</taxon>
        <taxon>Bacillales</taxon>
        <taxon>Staphylococcaceae</taxon>
        <taxon>Staphylococcus</taxon>
    </lineage>
</organism>
<keyword evidence="1" id="KW-0614">Plasmid</keyword>
<sequence length="259" mass="30286">MEVVRLNQNLFNKLRGNEISSNKNGSRPYYYSFKRNNNRVCIPFRTNAQKIPNKYKVDLGGEQPDKPNSAIDLTKSIVISNNEYLNNRSKAKIPQNVNNFLKQQAPDIEQKYDIMSKDYIKAKASLSKIPLVKYSTMQYFHKELNIQDSIDNQQTKNAINELISNGRSNRYNKLQSSLPNEKLDLLDDYETLYEFKSLTDYPAKINFNDIDNPYLEVEKNNKHFTLSALTIKKEPEKHVKDFLNYDIENEKNKDIDLDL</sequence>
<dbReference type="EMBL" id="KJ922127">
    <property type="protein sequence ID" value="AJM87297.1"/>
    <property type="molecule type" value="Genomic_DNA"/>
</dbReference>